<reference evidence="1 2" key="1">
    <citation type="submission" date="2018-10" db="EMBL/GenBank/DDBJ databases">
        <title>A high-quality apple genome assembly.</title>
        <authorList>
            <person name="Hu J."/>
        </authorList>
    </citation>
    <scope>NUCLEOTIDE SEQUENCE [LARGE SCALE GENOMIC DNA]</scope>
    <source>
        <strain evidence="2">cv. HFTH1</strain>
        <tissue evidence="1">Young leaf</tissue>
    </source>
</reference>
<organism evidence="1 2">
    <name type="scientific">Malus domestica</name>
    <name type="common">Apple</name>
    <name type="synonym">Pyrus malus</name>
    <dbReference type="NCBI Taxonomy" id="3750"/>
    <lineage>
        <taxon>Eukaryota</taxon>
        <taxon>Viridiplantae</taxon>
        <taxon>Streptophyta</taxon>
        <taxon>Embryophyta</taxon>
        <taxon>Tracheophyta</taxon>
        <taxon>Spermatophyta</taxon>
        <taxon>Magnoliopsida</taxon>
        <taxon>eudicotyledons</taxon>
        <taxon>Gunneridae</taxon>
        <taxon>Pentapetalae</taxon>
        <taxon>rosids</taxon>
        <taxon>fabids</taxon>
        <taxon>Rosales</taxon>
        <taxon>Rosaceae</taxon>
        <taxon>Amygdaloideae</taxon>
        <taxon>Maleae</taxon>
        <taxon>Malus</taxon>
    </lineage>
</organism>
<evidence type="ECO:0000313" key="1">
    <source>
        <dbReference type="EMBL" id="RXH78594.1"/>
    </source>
</evidence>
<name>A0A498I8T3_MALDO</name>
<comment type="caution">
    <text evidence="1">The sequence shown here is derived from an EMBL/GenBank/DDBJ whole genome shotgun (WGS) entry which is preliminary data.</text>
</comment>
<protein>
    <submittedName>
        <fullName evidence="1">Uncharacterized protein</fullName>
    </submittedName>
</protein>
<accession>A0A498I8T3</accession>
<sequence length="149" mass="16331">MIKLNMGSGIGLLSNMLRACLLHIVKGSKLAATIIPHLAFKPKRKSDVGFISVFYKSIDARPSPFRTVAQTRALESSLQSLKRKSMESITTPANGVAGLKVKSALPFFALDSLSRSTVPLVFLLPLSSLSTVSWNQPFFKEDFDEHHSV</sequence>
<gene>
    <name evidence="1" type="ORF">DVH24_002112</name>
</gene>
<evidence type="ECO:0000313" key="2">
    <source>
        <dbReference type="Proteomes" id="UP000290289"/>
    </source>
</evidence>
<dbReference type="Proteomes" id="UP000290289">
    <property type="component" value="Chromosome 13"/>
</dbReference>
<proteinExistence type="predicted"/>
<keyword evidence="2" id="KW-1185">Reference proteome</keyword>
<dbReference type="AlphaFoldDB" id="A0A498I8T3"/>
<dbReference type="EMBL" id="RDQH01000339">
    <property type="protein sequence ID" value="RXH78594.1"/>
    <property type="molecule type" value="Genomic_DNA"/>
</dbReference>